<dbReference type="KEGG" id="htl:HPTL_1430"/>
<sequence>MRLAQIDEAIARLMTERRTLKTQLEADLAALRATPLPDDPRAYKAALKAREAQIRERERRYRAELRVLETRIKGLQSEAKTLRAQR</sequence>
<accession>A0A2Z6DZJ1</accession>
<organism evidence="2 3">
    <name type="scientific">Hydrogenophilus thermoluteolus</name>
    <name type="common">Pseudomonas hydrogenothermophila</name>
    <dbReference type="NCBI Taxonomy" id="297"/>
    <lineage>
        <taxon>Bacteria</taxon>
        <taxon>Pseudomonadati</taxon>
        <taxon>Pseudomonadota</taxon>
        <taxon>Hydrogenophilia</taxon>
        <taxon>Hydrogenophilales</taxon>
        <taxon>Hydrogenophilaceae</taxon>
        <taxon>Hydrogenophilus</taxon>
    </lineage>
</organism>
<reference evidence="2 3" key="1">
    <citation type="submission" date="2018-04" db="EMBL/GenBank/DDBJ databases">
        <title>Complete genome sequence of Hydrogenophilus thermoluteolus TH-1.</title>
        <authorList>
            <person name="Arai H."/>
        </authorList>
    </citation>
    <scope>NUCLEOTIDE SEQUENCE [LARGE SCALE GENOMIC DNA]</scope>
    <source>
        <strain evidence="2 3">TH-1</strain>
    </source>
</reference>
<evidence type="ECO:0000313" key="2">
    <source>
        <dbReference type="EMBL" id="BBD77692.1"/>
    </source>
</evidence>
<dbReference type="AlphaFoldDB" id="A0A2Z6DZJ1"/>
<keyword evidence="1" id="KW-0175">Coiled coil</keyword>
<name>A0A2Z6DZJ1_HYDTE</name>
<evidence type="ECO:0000256" key="1">
    <source>
        <dbReference type="SAM" id="Coils"/>
    </source>
</evidence>
<keyword evidence="3" id="KW-1185">Reference proteome</keyword>
<dbReference type="EMBL" id="AP018558">
    <property type="protein sequence ID" value="BBD77692.1"/>
    <property type="molecule type" value="Genomic_DNA"/>
</dbReference>
<proteinExistence type="predicted"/>
<evidence type="ECO:0000313" key="3">
    <source>
        <dbReference type="Proteomes" id="UP000262004"/>
    </source>
</evidence>
<gene>
    <name evidence="2" type="ORF">HPTL_1430</name>
</gene>
<feature type="coiled-coil region" evidence="1">
    <location>
        <begin position="58"/>
        <end position="85"/>
    </location>
</feature>
<dbReference type="Proteomes" id="UP000262004">
    <property type="component" value="Chromosome"/>
</dbReference>
<protein>
    <submittedName>
        <fullName evidence="2">Uncharacterized protein</fullName>
    </submittedName>
</protein>